<organism evidence="1 2">
    <name type="scientific">Aquiflexum gelatinilyticum</name>
    <dbReference type="NCBI Taxonomy" id="2961943"/>
    <lineage>
        <taxon>Bacteria</taxon>
        <taxon>Pseudomonadati</taxon>
        <taxon>Bacteroidota</taxon>
        <taxon>Cytophagia</taxon>
        <taxon>Cytophagales</taxon>
        <taxon>Cyclobacteriaceae</taxon>
        <taxon>Aquiflexum</taxon>
    </lineage>
</organism>
<evidence type="ECO:0000313" key="2">
    <source>
        <dbReference type="Proteomes" id="UP001142175"/>
    </source>
</evidence>
<keyword evidence="2" id="KW-1185">Reference proteome</keyword>
<gene>
    <name evidence="1" type="ORF">NU887_04280</name>
</gene>
<evidence type="ECO:0000313" key="1">
    <source>
        <dbReference type="EMBL" id="MCR9014239.1"/>
    </source>
</evidence>
<proteinExistence type="predicted"/>
<protein>
    <submittedName>
        <fullName evidence="1">Uncharacterized protein</fullName>
    </submittedName>
</protein>
<comment type="caution">
    <text evidence="1">The sequence shown here is derived from an EMBL/GenBank/DDBJ whole genome shotgun (WGS) entry which is preliminary data.</text>
</comment>
<dbReference type="EMBL" id="JANSUY010000002">
    <property type="protein sequence ID" value="MCR9014239.1"/>
    <property type="molecule type" value="Genomic_DNA"/>
</dbReference>
<dbReference type="AlphaFoldDB" id="A0A9X2SXW3"/>
<accession>A0A9X2SXW3</accession>
<reference evidence="1" key="1">
    <citation type="submission" date="2022-08" db="EMBL/GenBank/DDBJ databases">
        <authorList>
            <person name="Zhang D."/>
        </authorList>
    </citation>
    <scope>NUCLEOTIDE SEQUENCE</scope>
    <source>
        <strain evidence="1">XJ19-11</strain>
    </source>
</reference>
<dbReference type="PROSITE" id="PS51257">
    <property type="entry name" value="PROKAR_LIPOPROTEIN"/>
    <property type="match status" value="1"/>
</dbReference>
<dbReference type="Proteomes" id="UP001142175">
    <property type="component" value="Unassembled WGS sequence"/>
</dbReference>
<sequence length="145" mass="16579">MKIDIFLRLQKHLNMKRLIVIFVFILLASCTGQKKLMNKWVGSSKENLISEWGMPSKTVEVEPGGEILVFAQEVNFRHSSANVGSTSGGQMGSVTQNNIEVKKWQYTLFLVDPEGIIYHLTQKFYSISPEKINFQLSQKKEEKNL</sequence>
<name>A0A9X2SXW3_9BACT</name>